<dbReference type="RefSeq" id="WP_131352871.1">
    <property type="nucleotide sequence ID" value="NZ_SJKB01000002.1"/>
</dbReference>
<keyword evidence="15" id="KW-1185">Reference proteome</keyword>
<dbReference type="GO" id="GO:0009252">
    <property type="term" value="P:peptidoglycan biosynthetic process"/>
    <property type="evidence" value="ECO:0007669"/>
    <property type="project" value="UniProtKB-KW"/>
</dbReference>
<evidence type="ECO:0000256" key="9">
    <source>
        <dbReference type="RuleBase" id="RU004016"/>
    </source>
</evidence>
<dbReference type="Proteomes" id="UP000291144">
    <property type="component" value="Unassembled WGS sequence"/>
</dbReference>
<dbReference type="PANTHER" id="PTHR21581:SF33">
    <property type="entry name" value="D-ALANYL-D-ALANINE CARBOXYPEPTIDASE DACB"/>
    <property type="match status" value="1"/>
</dbReference>
<evidence type="ECO:0000256" key="11">
    <source>
        <dbReference type="SAM" id="Phobius"/>
    </source>
</evidence>
<evidence type="ECO:0000256" key="10">
    <source>
        <dbReference type="SAM" id="MobiDB-lite"/>
    </source>
</evidence>
<keyword evidence="11" id="KW-1133">Transmembrane helix</keyword>
<evidence type="ECO:0000256" key="1">
    <source>
        <dbReference type="ARBA" id="ARBA00007164"/>
    </source>
</evidence>
<evidence type="ECO:0000256" key="8">
    <source>
        <dbReference type="PIRSR" id="PIRSR618044-2"/>
    </source>
</evidence>
<keyword evidence="5" id="KW-0573">Peptidoglycan synthesis</keyword>
<organism evidence="14 15">
    <name type="scientific">Kribbella pittospori</name>
    <dbReference type="NCBI Taxonomy" id="722689"/>
    <lineage>
        <taxon>Bacteria</taxon>
        <taxon>Bacillati</taxon>
        <taxon>Actinomycetota</taxon>
        <taxon>Actinomycetes</taxon>
        <taxon>Propionibacteriales</taxon>
        <taxon>Kribbellaceae</taxon>
        <taxon>Kribbella</taxon>
    </lineage>
</organism>
<feature type="active site" description="Proton acceptor" evidence="7">
    <location>
        <position position="85"/>
    </location>
</feature>
<feature type="region of interest" description="Disordered" evidence="10">
    <location>
        <begin position="309"/>
        <end position="334"/>
    </location>
</feature>
<dbReference type="GO" id="GO:0008360">
    <property type="term" value="P:regulation of cell shape"/>
    <property type="evidence" value="ECO:0007669"/>
    <property type="project" value="UniProtKB-KW"/>
</dbReference>
<comment type="similarity">
    <text evidence="1 9">Belongs to the peptidase S11 family.</text>
</comment>
<dbReference type="OrthoDB" id="3663940at2"/>
<dbReference type="Gene3D" id="3.40.710.10">
    <property type="entry name" value="DD-peptidase/beta-lactamase superfamily"/>
    <property type="match status" value="1"/>
</dbReference>
<evidence type="ECO:0000256" key="3">
    <source>
        <dbReference type="ARBA" id="ARBA00022801"/>
    </source>
</evidence>
<evidence type="ECO:0000256" key="6">
    <source>
        <dbReference type="ARBA" id="ARBA00023316"/>
    </source>
</evidence>
<evidence type="ECO:0000256" key="5">
    <source>
        <dbReference type="ARBA" id="ARBA00022984"/>
    </source>
</evidence>
<feature type="transmembrane region" description="Helical" evidence="11">
    <location>
        <begin position="347"/>
        <end position="368"/>
    </location>
</feature>
<feature type="active site" evidence="7">
    <location>
        <position position="137"/>
    </location>
</feature>
<evidence type="ECO:0000256" key="7">
    <source>
        <dbReference type="PIRSR" id="PIRSR618044-1"/>
    </source>
</evidence>
<evidence type="ECO:0000313" key="14">
    <source>
        <dbReference type="EMBL" id="TCC64366.1"/>
    </source>
</evidence>
<feature type="chain" id="PRO_5020319084" evidence="12">
    <location>
        <begin position="24"/>
        <end position="379"/>
    </location>
</feature>
<feature type="signal peptide" evidence="12">
    <location>
        <begin position="1"/>
        <end position="23"/>
    </location>
</feature>
<evidence type="ECO:0000259" key="13">
    <source>
        <dbReference type="Pfam" id="PF00768"/>
    </source>
</evidence>
<feature type="binding site" evidence="8">
    <location>
        <position position="244"/>
    </location>
    <ligand>
        <name>substrate</name>
    </ligand>
</feature>
<keyword evidence="14" id="KW-0121">Carboxypeptidase</keyword>
<keyword evidence="14" id="KW-0645">Protease</keyword>
<evidence type="ECO:0000256" key="2">
    <source>
        <dbReference type="ARBA" id="ARBA00022729"/>
    </source>
</evidence>
<dbReference type="GO" id="GO:0071555">
    <property type="term" value="P:cell wall organization"/>
    <property type="evidence" value="ECO:0007669"/>
    <property type="project" value="UniProtKB-KW"/>
</dbReference>
<keyword evidence="2 12" id="KW-0732">Signal</keyword>
<accession>A0A4R0KYD0</accession>
<feature type="active site" description="Acyl-ester intermediate" evidence="7">
    <location>
        <position position="82"/>
    </location>
</feature>
<name>A0A4R0KYD0_9ACTN</name>
<dbReference type="PANTHER" id="PTHR21581">
    <property type="entry name" value="D-ALANYL-D-ALANINE CARBOXYPEPTIDASE"/>
    <property type="match status" value="1"/>
</dbReference>
<proteinExistence type="inferred from homology"/>
<reference evidence="14 15" key="1">
    <citation type="submission" date="2019-02" db="EMBL/GenBank/DDBJ databases">
        <title>Kribbella capetownensis sp. nov. and Kribbella speibonae sp. nov., isolated from soil.</title>
        <authorList>
            <person name="Curtis S.M."/>
            <person name="Norton I."/>
            <person name="Everest G.J."/>
            <person name="Meyers P.R."/>
        </authorList>
    </citation>
    <scope>NUCLEOTIDE SEQUENCE [LARGE SCALE GENOMIC DNA]</scope>
    <source>
        <strain evidence="14 15">NRRL B-24813</strain>
    </source>
</reference>
<dbReference type="Pfam" id="PF00768">
    <property type="entry name" value="Peptidase_S11"/>
    <property type="match status" value="1"/>
</dbReference>
<keyword evidence="11" id="KW-0812">Transmembrane</keyword>
<protein>
    <submittedName>
        <fullName evidence="14">D-alanyl-D-alanine carboxypeptidase</fullName>
    </submittedName>
</protein>
<dbReference type="GO" id="GO:0009002">
    <property type="term" value="F:serine-type D-Ala-D-Ala carboxypeptidase activity"/>
    <property type="evidence" value="ECO:0007669"/>
    <property type="project" value="InterPro"/>
</dbReference>
<dbReference type="GO" id="GO:0006508">
    <property type="term" value="P:proteolysis"/>
    <property type="evidence" value="ECO:0007669"/>
    <property type="project" value="InterPro"/>
</dbReference>
<evidence type="ECO:0000256" key="12">
    <source>
        <dbReference type="SAM" id="SignalP"/>
    </source>
</evidence>
<evidence type="ECO:0000256" key="4">
    <source>
        <dbReference type="ARBA" id="ARBA00022960"/>
    </source>
</evidence>
<sequence>MRLLLSACATAALVVAGPLTATAAGQGPQGPVGGDLLTAKPTVVADGAAPPAVQASAYVVADVDTGDVLVAKAPHAKLRPASTLKTLTALVLLPRLKKTDPVVGTDADAGIIGSKVGVYPGLRYTVDLLFQGMFLASGNDAVHALAAHDQGGIPATIQRMNQKAKEIGAQDTHVTDPTGLDADGQFSSAYDLALFAQAGLARPDFAKYAATKYTAFPNAGKSGTYQVANQNKLLFSYDGALGVKTGYTTLARNTFIGAARRNGHTLVVTLMNAPHGVTEDASNLLTWTFKNYTKLNPVGTLVKPAAAVPPKAETGTTEGKITTGTTSTAHPPRSRTVLNPGQAVQSIAFRVPAWVYAAPPVLLLGLFLRRPKALRRRRH</sequence>
<feature type="compositionally biased region" description="Low complexity" evidence="10">
    <location>
        <begin position="309"/>
        <end position="328"/>
    </location>
</feature>
<dbReference type="SUPFAM" id="SSF56601">
    <property type="entry name" value="beta-lactamase/transpeptidase-like"/>
    <property type="match status" value="1"/>
</dbReference>
<dbReference type="AlphaFoldDB" id="A0A4R0KYD0"/>
<keyword evidence="6" id="KW-0961">Cell wall biogenesis/degradation</keyword>
<evidence type="ECO:0000313" key="15">
    <source>
        <dbReference type="Proteomes" id="UP000291144"/>
    </source>
</evidence>
<dbReference type="PRINTS" id="PR00725">
    <property type="entry name" value="DADACBPTASE1"/>
</dbReference>
<dbReference type="EMBL" id="SJKB01000002">
    <property type="protein sequence ID" value="TCC64366.1"/>
    <property type="molecule type" value="Genomic_DNA"/>
</dbReference>
<feature type="domain" description="Peptidase S11 D-alanyl-D-alanine carboxypeptidase A N-terminal" evidence="13">
    <location>
        <begin position="48"/>
        <end position="274"/>
    </location>
</feature>
<comment type="caution">
    <text evidence="14">The sequence shown here is derived from an EMBL/GenBank/DDBJ whole genome shotgun (WGS) entry which is preliminary data.</text>
</comment>
<dbReference type="InterPro" id="IPR012338">
    <property type="entry name" value="Beta-lactam/transpept-like"/>
</dbReference>
<gene>
    <name evidence="14" type="ORF">E0H73_08130</name>
</gene>
<dbReference type="InterPro" id="IPR018044">
    <property type="entry name" value="Peptidase_S11"/>
</dbReference>
<keyword evidence="4" id="KW-0133">Cell shape</keyword>
<keyword evidence="3" id="KW-0378">Hydrolase</keyword>
<dbReference type="InterPro" id="IPR001967">
    <property type="entry name" value="Peptidase_S11_N"/>
</dbReference>
<keyword evidence="11" id="KW-0472">Membrane</keyword>